<proteinExistence type="predicted"/>
<evidence type="ECO:0000313" key="3">
    <source>
        <dbReference type="EMBL" id="AMB94543.1"/>
    </source>
</evidence>
<protein>
    <submittedName>
        <fullName evidence="4">VanZ family protein</fullName>
    </submittedName>
</protein>
<keyword evidence="5" id="KW-1185">Reference proteome</keyword>
<dbReference type="NCBIfam" id="NF037970">
    <property type="entry name" value="vanZ_1"/>
    <property type="match status" value="1"/>
</dbReference>
<dbReference type="EMBL" id="PKGY01000001">
    <property type="protein sequence ID" value="PKZ23461.1"/>
    <property type="molecule type" value="Genomic_DNA"/>
</dbReference>
<reference evidence="4 6" key="3">
    <citation type="submission" date="2017-12" db="EMBL/GenBank/DDBJ databases">
        <title>Phylogenetic diversity of female urinary microbiome.</title>
        <authorList>
            <person name="Thomas-White K."/>
            <person name="Wolfe A.J."/>
        </authorList>
    </citation>
    <scope>NUCLEOTIDE SEQUENCE [LARGE SCALE GENOMIC DNA]</scope>
    <source>
        <strain evidence="4 6">UMB0139</strain>
    </source>
</reference>
<dbReference type="RefSeq" id="WP_067975461.1">
    <property type="nucleotide sequence ID" value="NZ_CAJHKM010000002.1"/>
</dbReference>
<sequence>MSDKRLSWIALALIVLVFIGTWVSSSMPYEAQSLQPILRRLLAGEPFAGLLAPIRFTYAGEKISIEALSYAGFVEFFIRKGVHFVLFGSLGVLLYLALRPYCRGRGLTFFLSLALTFGFASFDELRQTITVNRSGLVEDVFLDTCGALCLLLIYQLIEKIFRKRPIE</sequence>
<name>A0A0X8FC51_9LACT</name>
<feature type="transmembrane region" description="Helical" evidence="1">
    <location>
        <begin position="76"/>
        <end position="97"/>
    </location>
</feature>
<reference evidence="5" key="2">
    <citation type="submission" date="2016-01" db="EMBL/GenBank/DDBJ databases">
        <title>Six Aerococcus type strain genome sequencing and assembly using PacBio and Illumina Hiseq.</title>
        <authorList>
            <person name="Carkaci D."/>
            <person name="Dargis R."/>
            <person name="Nielsen X.C."/>
            <person name="Skovgaard O."/>
            <person name="Fuursted K."/>
            <person name="Christensen J.J."/>
        </authorList>
    </citation>
    <scope>NUCLEOTIDE SEQUENCE [LARGE SCALE GENOMIC DNA]</scope>
    <source>
        <strain evidence="5">CCUG43001</strain>
    </source>
</reference>
<feature type="transmembrane region" description="Helical" evidence="1">
    <location>
        <begin position="6"/>
        <end position="25"/>
    </location>
</feature>
<accession>A0A0X8FC51</accession>
<evidence type="ECO:0000313" key="5">
    <source>
        <dbReference type="Proteomes" id="UP000069912"/>
    </source>
</evidence>
<evidence type="ECO:0000256" key="1">
    <source>
        <dbReference type="SAM" id="Phobius"/>
    </source>
</evidence>
<dbReference type="Proteomes" id="UP000069912">
    <property type="component" value="Chromosome"/>
</dbReference>
<gene>
    <name evidence="3" type="ORF">AWM72_07160</name>
    <name evidence="4" type="ORF">CYJ28_02595</name>
</gene>
<evidence type="ECO:0000259" key="2">
    <source>
        <dbReference type="Pfam" id="PF04892"/>
    </source>
</evidence>
<dbReference type="EMBL" id="CP014160">
    <property type="protein sequence ID" value="AMB94543.1"/>
    <property type="molecule type" value="Genomic_DNA"/>
</dbReference>
<feature type="transmembrane region" description="Helical" evidence="1">
    <location>
        <begin position="140"/>
        <end position="157"/>
    </location>
</feature>
<keyword evidence="1" id="KW-0812">Transmembrane</keyword>
<dbReference type="Pfam" id="PF04892">
    <property type="entry name" value="VanZ"/>
    <property type="match status" value="1"/>
</dbReference>
<dbReference type="Proteomes" id="UP000234239">
    <property type="component" value="Unassembled WGS sequence"/>
</dbReference>
<evidence type="ECO:0000313" key="4">
    <source>
        <dbReference type="EMBL" id="PKZ23461.1"/>
    </source>
</evidence>
<reference evidence="3 5" key="1">
    <citation type="journal article" date="2016" name="Genome Announc.">
        <title>Complete Genome Sequences of Aerococcus christensenii CCUG 28831T, Aerococcus sanguinicola CCUG 43001T, Aerococcus urinae CCUG 36881T, Aerococcus urinaeequi CCUG 28094T, Aerococcus urinaehominis CCUG 42038 BT, and Aerococcus viridans CCUG 4311T.</title>
        <authorList>
            <person name="Carkaci D."/>
            <person name="Dargis R."/>
            <person name="Nielsen X.C."/>
            <person name="Skovgaard O."/>
            <person name="Fuursted K."/>
            <person name="Christensen J.J."/>
        </authorList>
    </citation>
    <scope>NUCLEOTIDE SEQUENCE [LARGE SCALE GENOMIC DNA]</scope>
    <source>
        <strain evidence="3 5">CCUG43001</strain>
    </source>
</reference>
<dbReference type="KEGG" id="asan:AWM72_07160"/>
<evidence type="ECO:0000313" key="6">
    <source>
        <dbReference type="Proteomes" id="UP000234239"/>
    </source>
</evidence>
<dbReference type="OrthoDB" id="291892at2"/>
<feature type="domain" description="VanZ-like" evidence="2">
    <location>
        <begin position="11"/>
        <end position="157"/>
    </location>
</feature>
<keyword evidence="1" id="KW-0472">Membrane</keyword>
<feature type="transmembrane region" description="Helical" evidence="1">
    <location>
        <begin position="104"/>
        <end position="120"/>
    </location>
</feature>
<dbReference type="AlphaFoldDB" id="A0A0X8FC51"/>
<keyword evidence="1" id="KW-1133">Transmembrane helix</keyword>
<dbReference type="PIRSF" id="PIRSF019083">
    <property type="entry name" value="UCP019083_VanZ"/>
    <property type="match status" value="1"/>
</dbReference>
<dbReference type="InterPro" id="IPR006976">
    <property type="entry name" value="VanZ-like"/>
</dbReference>
<dbReference type="GeneID" id="92903842"/>
<organism evidence="3 5">
    <name type="scientific">Aerococcus sanguinicola</name>
    <dbReference type="NCBI Taxonomy" id="119206"/>
    <lineage>
        <taxon>Bacteria</taxon>
        <taxon>Bacillati</taxon>
        <taxon>Bacillota</taxon>
        <taxon>Bacilli</taxon>
        <taxon>Lactobacillales</taxon>
        <taxon>Aerococcaceae</taxon>
        <taxon>Aerococcus</taxon>
    </lineage>
</organism>
<dbReference type="InterPro" id="IPR016747">
    <property type="entry name" value="Phosphotransbutyrylase"/>
</dbReference>